<comment type="caution">
    <text evidence="2">The sequence shown here is derived from an EMBL/GenBank/DDBJ whole genome shotgun (WGS) entry which is preliminary data.</text>
</comment>
<gene>
    <name evidence="2" type="ORF">PUN28_004278</name>
</gene>
<sequence>MQSSLFYRARNFLLRNNSIRIKENKRFTLKNTMLYQVYLACHSTRDDIYFNRHTYGAERARHSSSPYDTPLSGNGVHYTPHSSGSPARRRTCGRNLVKDSARRLFKTVLINICGAWR</sequence>
<dbReference type="EMBL" id="JADYXP020000004">
    <property type="protein sequence ID" value="KAL0125026.1"/>
    <property type="molecule type" value="Genomic_DNA"/>
</dbReference>
<reference evidence="2 3" key="1">
    <citation type="submission" date="2023-03" db="EMBL/GenBank/DDBJ databases">
        <title>High recombination rates correlate with genetic variation in Cardiocondyla obscurior ants.</title>
        <authorList>
            <person name="Errbii M."/>
        </authorList>
    </citation>
    <scope>NUCLEOTIDE SEQUENCE [LARGE SCALE GENOMIC DNA]</scope>
    <source>
        <strain evidence="2">Alpha-2009</strain>
        <tissue evidence="2">Whole body</tissue>
    </source>
</reference>
<evidence type="ECO:0000256" key="1">
    <source>
        <dbReference type="SAM" id="MobiDB-lite"/>
    </source>
</evidence>
<proteinExistence type="predicted"/>
<feature type="region of interest" description="Disordered" evidence="1">
    <location>
        <begin position="61"/>
        <end position="91"/>
    </location>
</feature>
<name>A0AAW2GG32_9HYME</name>
<accession>A0AAW2GG32</accession>
<evidence type="ECO:0000313" key="3">
    <source>
        <dbReference type="Proteomes" id="UP001430953"/>
    </source>
</evidence>
<evidence type="ECO:0000313" key="2">
    <source>
        <dbReference type="EMBL" id="KAL0125026.1"/>
    </source>
</evidence>
<dbReference type="AlphaFoldDB" id="A0AAW2GG32"/>
<dbReference type="Proteomes" id="UP001430953">
    <property type="component" value="Unassembled WGS sequence"/>
</dbReference>
<protein>
    <submittedName>
        <fullName evidence="2">Uncharacterized protein</fullName>
    </submittedName>
</protein>
<keyword evidence="3" id="KW-1185">Reference proteome</keyword>
<organism evidence="2 3">
    <name type="scientific">Cardiocondyla obscurior</name>
    <dbReference type="NCBI Taxonomy" id="286306"/>
    <lineage>
        <taxon>Eukaryota</taxon>
        <taxon>Metazoa</taxon>
        <taxon>Ecdysozoa</taxon>
        <taxon>Arthropoda</taxon>
        <taxon>Hexapoda</taxon>
        <taxon>Insecta</taxon>
        <taxon>Pterygota</taxon>
        <taxon>Neoptera</taxon>
        <taxon>Endopterygota</taxon>
        <taxon>Hymenoptera</taxon>
        <taxon>Apocrita</taxon>
        <taxon>Aculeata</taxon>
        <taxon>Formicoidea</taxon>
        <taxon>Formicidae</taxon>
        <taxon>Myrmicinae</taxon>
        <taxon>Cardiocondyla</taxon>
    </lineage>
</organism>